<accession>A0A964WYF1</accession>
<dbReference type="Gene3D" id="1.10.390.10">
    <property type="entry name" value="Neutral Protease Domain 2"/>
    <property type="match status" value="1"/>
</dbReference>
<comment type="caution">
    <text evidence="1">The sequence shown here is derived from an EMBL/GenBank/DDBJ whole genome shotgun (WGS) entry which is preliminary data.</text>
</comment>
<sequence>MEWEKLIPKEQMEWFREGVTEYLSIQVQALNGSMSKNTIEKKIENSYRRYFLSTVMGQSMSLQRAGDNKHKNRMKVYGLGTFFSLILDIEIRSANVNKAGLREVLRSMYQDFAMKDKMYSLEDIIKYVNKVAEIDLTLLFDKYVMGTEILNPKMHLAKAGLQITKMYDETYIAPSGKADNLAKKIRRSIYNY</sequence>
<gene>
    <name evidence="1" type="ORF">GTQ34_14455</name>
</gene>
<name>A0A964WYF1_9FLAO</name>
<dbReference type="Proteomes" id="UP000667650">
    <property type="component" value="Unassembled WGS sequence"/>
</dbReference>
<keyword evidence="2" id="KW-1185">Reference proteome</keyword>
<protein>
    <submittedName>
        <fullName evidence="1">Uncharacterized protein</fullName>
    </submittedName>
</protein>
<proteinExistence type="predicted"/>
<evidence type="ECO:0000313" key="2">
    <source>
        <dbReference type="Proteomes" id="UP000667650"/>
    </source>
</evidence>
<dbReference type="AlphaFoldDB" id="A0A964WYF1"/>
<reference evidence="1" key="1">
    <citation type="submission" date="2020-01" db="EMBL/GenBank/DDBJ databases">
        <title>Muricauda ochracea sp. nov., isolated from a tidal flat of Garorim bay in Korea.</title>
        <authorList>
            <person name="Kim D."/>
            <person name="Yoo Y."/>
            <person name="Kim J.-J."/>
        </authorList>
    </citation>
    <scope>NUCLEOTIDE SEQUENCE</scope>
    <source>
        <strain evidence="1">JGD-17</strain>
    </source>
</reference>
<organism evidence="1 2">
    <name type="scientific">Flagellimonas ochracea</name>
    <dbReference type="NCBI Taxonomy" id="2696472"/>
    <lineage>
        <taxon>Bacteria</taxon>
        <taxon>Pseudomonadati</taxon>
        <taxon>Bacteroidota</taxon>
        <taxon>Flavobacteriia</taxon>
        <taxon>Flavobacteriales</taxon>
        <taxon>Flavobacteriaceae</taxon>
        <taxon>Flagellimonas</taxon>
    </lineage>
</organism>
<dbReference type="InterPro" id="IPR027268">
    <property type="entry name" value="Peptidase_M4/M1_CTD_sf"/>
</dbReference>
<dbReference type="RefSeq" id="WP_166524525.1">
    <property type="nucleotide sequence ID" value="NZ_JAAABI010000006.1"/>
</dbReference>
<evidence type="ECO:0000313" key="1">
    <source>
        <dbReference type="EMBL" id="NAY93115.1"/>
    </source>
</evidence>
<dbReference type="EMBL" id="JAAABI010000006">
    <property type="protein sequence ID" value="NAY93115.1"/>
    <property type="molecule type" value="Genomic_DNA"/>
</dbReference>